<dbReference type="Pfam" id="PF01494">
    <property type="entry name" value="FAD_binding_3"/>
    <property type="match status" value="1"/>
</dbReference>
<evidence type="ECO:0000256" key="1">
    <source>
        <dbReference type="ARBA" id="ARBA00023002"/>
    </source>
</evidence>
<dbReference type="InterPro" id="IPR050493">
    <property type="entry name" value="FAD-dep_Monooxygenase_BioMet"/>
</dbReference>
<dbReference type="SUPFAM" id="SSF51905">
    <property type="entry name" value="FAD/NAD(P)-binding domain"/>
    <property type="match status" value="1"/>
</dbReference>
<evidence type="ECO:0000259" key="3">
    <source>
        <dbReference type="Pfam" id="PF01494"/>
    </source>
</evidence>
<keyword evidence="1" id="KW-0560">Oxidoreductase</keyword>
<dbReference type="Gene3D" id="3.50.50.60">
    <property type="entry name" value="FAD/NAD(P)-binding domain"/>
    <property type="match status" value="1"/>
</dbReference>
<dbReference type="PRINTS" id="PR00420">
    <property type="entry name" value="RNGMNOXGNASE"/>
</dbReference>
<dbReference type="GO" id="GO:0071949">
    <property type="term" value="F:FAD binding"/>
    <property type="evidence" value="ECO:0007669"/>
    <property type="project" value="InterPro"/>
</dbReference>
<dbReference type="AlphaFoldDB" id="A0A9X1PSH9"/>
<dbReference type="PANTHER" id="PTHR13789">
    <property type="entry name" value="MONOOXYGENASE"/>
    <property type="match status" value="1"/>
</dbReference>
<proteinExistence type="predicted"/>
<dbReference type="InterPro" id="IPR002938">
    <property type="entry name" value="FAD-bd"/>
</dbReference>
<keyword evidence="5" id="KW-1185">Reference proteome</keyword>
<reference evidence="4" key="1">
    <citation type="submission" date="2022-01" db="EMBL/GenBank/DDBJ databases">
        <title>Draft Genome Sequences of Seven Type Strains of the Genus Streptomyces.</title>
        <authorList>
            <person name="Aziz S."/>
            <person name="Coretto E."/>
            <person name="Chronakova A."/>
            <person name="Sproer C."/>
            <person name="Huber K."/>
            <person name="Nouioui I."/>
            <person name="Gross H."/>
        </authorList>
    </citation>
    <scope>NUCLEOTIDE SEQUENCE</scope>
    <source>
        <strain evidence="4">DSM 103493</strain>
    </source>
</reference>
<dbReference type="EMBL" id="JAKEIP010000004">
    <property type="protein sequence ID" value="MCF1592298.1"/>
    <property type="molecule type" value="Genomic_DNA"/>
</dbReference>
<dbReference type="NCBIfam" id="NF005313">
    <property type="entry name" value="PRK06847.1"/>
    <property type="match status" value="1"/>
</dbReference>
<organism evidence="4 5">
    <name type="scientific">Streptomyces muensis</name>
    <dbReference type="NCBI Taxonomy" id="1077944"/>
    <lineage>
        <taxon>Bacteria</taxon>
        <taxon>Bacillati</taxon>
        <taxon>Actinomycetota</taxon>
        <taxon>Actinomycetes</taxon>
        <taxon>Kitasatosporales</taxon>
        <taxon>Streptomycetaceae</taxon>
        <taxon>Streptomyces</taxon>
    </lineage>
</organism>
<gene>
    <name evidence="4" type="ORF">L0P92_01755</name>
</gene>
<protein>
    <submittedName>
        <fullName evidence="4">FAD-dependent monooxygenase</fullName>
    </submittedName>
</protein>
<accession>A0A9X1PSH9</accession>
<comment type="caution">
    <text evidence="4">The sequence shown here is derived from an EMBL/GenBank/DDBJ whole genome shotgun (WGS) entry which is preliminary data.</text>
</comment>
<name>A0A9X1PSH9_STRM4</name>
<dbReference type="InterPro" id="IPR036188">
    <property type="entry name" value="FAD/NAD-bd_sf"/>
</dbReference>
<keyword evidence="2 4" id="KW-0503">Monooxygenase</keyword>
<dbReference type="Proteomes" id="UP001139384">
    <property type="component" value="Unassembled WGS sequence"/>
</dbReference>
<dbReference type="PANTHER" id="PTHR13789:SF309">
    <property type="entry name" value="PUTATIVE (AFU_ORTHOLOGUE AFUA_6G14510)-RELATED"/>
    <property type="match status" value="1"/>
</dbReference>
<dbReference type="GO" id="GO:0004497">
    <property type="term" value="F:monooxygenase activity"/>
    <property type="evidence" value="ECO:0007669"/>
    <property type="project" value="UniProtKB-KW"/>
</dbReference>
<sequence>MTKVLIIGAGIGGLGAAIALGRRGVDVDVVELRENSGVLGVGINQPANSLRALRALGVLDEVLAAGFPYDRNSFYDWQGRLVVDCPSALGGDVPANTALSRSDLHRILIGAVEKAGVKVTHGTTLHDLHDTGDHVDVTLTDGKAETYDLVIGFDGQRSPLRRRLFGTEHEPVFTGYSVWRLTMPRPAEVTHTMLFQGDGTKAGVIPLSDDSMYLLHVTAEPGNPHIPADGMAEMLAERLAGYGGLIGELRDSVSGADGIVYSPLSEVLLPSPWFKGRTIVLGDAAHACAPHLTQGAGMALEDAVVLAEELSPTGRAVGASLQAFMERRCQRVKLVQDVSHQILFGEMAVTTETLPAAVAHMRETLPGQLRQVENFLNQAFWAAGP</sequence>
<feature type="domain" description="FAD-binding" evidence="3">
    <location>
        <begin position="2"/>
        <end position="337"/>
    </location>
</feature>
<evidence type="ECO:0000256" key="2">
    <source>
        <dbReference type="ARBA" id="ARBA00023033"/>
    </source>
</evidence>
<evidence type="ECO:0000313" key="4">
    <source>
        <dbReference type="EMBL" id="MCF1592298.1"/>
    </source>
</evidence>
<dbReference type="RefSeq" id="WP_234760589.1">
    <property type="nucleotide sequence ID" value="NZ_JAKEIP010000004.1"/>
</dbReference>
<evidence type="ECO:0000313" key="5">
    <source>
        <dbReference type="Proteomes" id="UP001139384"/>
    </source>
</evidence>